<proteinExistence type="predicted"/>
<evidence type="ECO:0000313" key="2">
    <source>
        <dbReference type="Proteomes" id="UP000001953"/>
    </source>
</evidence>
<accession>Q1QHB1</accession>
<dbReference type="EMBL" id="CP000319">
    <property type="protein sequence ID" value="ABE64386.1"/>
    <property type="molecule type" value="Genomic_DNA"/>
</dbReference>
<keyword evidence="2" id="KW-1185">Reference proteome</keyword>
<evidence type="ECO:0000313" key="1">
    <source>
        <dbReference type="EMBL" id="ABE64386.1"/>
    </source>
</evidence>
<dbReference type="KEGG" id="nha:Nham_3658"/>
<dbReference type="Proteomes" id="UP000001953">
    <property type="component" value="Chromosome"/>
</dbReference>
<reference evidence="1 2" key="1">
    <citation type="submission" date="2006-03" db="EMBL/GenBank/DDBJ databases">
        <title>Complete sequence of chromosome of Nitrobacter hamburgensis X14.</title>
        <authorList>
            <consortium name="US DOE Joint Genome Institute"/>
            <person name="Copeland A."/>
            <person name="Lucas S."/>
            <person name="Lapidus A."/>
            <person name="Barry K."/>
            <person name="Detter J.C."/>
            <person name="Glavina del Rio T."/>
            <person name="Hammon N."/>
            <person name="Israni S."/>
            <person name="Dalin E."/>
            <person name="Tice H."/>
            <person name="Pitluck S."/>
            <person name="Chain P."/>
            <person name="Malfatti S."/>
            <person name="Shin M."/>
            <person name="Vergez L."/>
            <person name="Schmutz J."/>
            <person name="Larimer F."/>
            <person name="Land M."/>
            <person name="Hauser L."/>
            <person name="Kyrpides N."/>
            <person name="Ivanova N."/>
            <person name="Ward B."/>
            <person name="Arp D."/>
            <person name="Klotz M."/>
            <person name="Stein L."/>
            <person name="O'Mullan G."/>
            <person name="Starkenburg S."/>
            <person name="Sayavedra L."/>
            <person name="Poret-Peterson A.T."/>
            <person name="Gentry M.E."/>
            <person name="Bruce D."/>
            <person name="Richardson P."/>
        </authorList>
    </citation>
    <scope>NUCLEOTIDE SEQUENCE [LARGE SCALE GENOMIC DNA]</scope>
    <source>
        <strain evidence="2">DSM 10229 / NCIMB 13809 / X14</strain>
    </source>
</reference>
<sequence length="80" mass="9015">MHMTTPVTPDQFVVTMEGIAHLPTGATFTPHFGSPNSGTIYKGQMGSVLKNGEEYQPHEVEQMMERLWIEYLTENPEAFT</sequence>
<name>Q1QHB1_NITHX</name>
<dbReference type="AlphaFoldDB" id="Q1QHB1"/>
<gene>
    <name evidence="1" type="ordered locus">Nham_3658</name>
</gene>
<dbReference type="HOGENOM" id="CLU_2586133_0_0_5"/>
<organism evidence="1 2">
    <name type="scientific">Nitrobacter hamburgensis (strain DSM 10229 / NCIMB 13809 / X14)</name>
    <dbReference type="NCBI Taxonomy" id="323097"/>
    <lineage>
        <taxon>Bacteria</taxon>
        <taxon>Pseudomonadati</taxon>
        <taxon>Pseudomonadota</taxon>
        <taxon>Alphaproteobacteria</taxon>
        <taxon>Hyphomicrobiales</taxon>
        <taxon>Nitrobacteraceae</taxon>
        <taxon>Nitrobacter</taxon>
    </lineage>
</organism>
<protein>
    <submittedName>
        <fullName evidence="1">Uncharacterized protein</fullName>
    </submittedName>
</protein>